<evidence type="ECO:0000313" key="2">
    <source>
        <dbReference type="EMBL" id="SOD18935.1"/>
    </source>
</evidence>
<evidence type="ECO:0000259" key="1">
    <source>
        <dbReference type="Pfam" id="PF17775"/>
    </source>
</evidence>
<dbReference type="InterPro" id="IPR048469">
    <property type="entry name" value="YchJ-like_M"/>
</dbReference>
<organism evidence="2 3">
    <name type="scientific">Pedobacter xixiisoli</name>
    <dbReference type="NCBI Taxonomy" id="1476464"/>
    <lineage>
        <taxon>Bacteria</taxon>
        <taxon>Pseudomonadati</taxon>
        <taxon>Bacteroidota</taxon>
        <taxon>Sphingobacteriia</taxon>
        <taxon>Sphingobacteriales</taxon>
        <taxon>Sphingobacteriaceae</taxon>
        <taxon>Pedobacter</taxon>
    </lineage>
</organism>
<name>A0A286AAJ8_9SPHI</name>
<dbReference type="SUPFAM" id="SSF54427">
    <property type="entry name" value="NTF2-like"/>
    <property type="match status" value="1"/>
</dbReference>
<feature type="domain" description="YchJ-like middle NTF2-like" evidence="1">
    <location>
        <begin position="30"/>
        <end position="122"/>
    </location>
</feature>
<reference evidence="3" key="1">
    <citation type="submission" date="2017-09" db="EMBL/GenBank/DDBJ databases">
        <authorList>
            <person name="Varghese N."/>
            <person name="Submissions S."/>
        </authorList>
    </citation>
    <scope>NUCLEOTIDE SEQUENCE [LARGE SCALE GENOMIC DNA]</scope>
    <source>
        <strain evidence="3">CGMCC 1.12803</strain>
    </source>
</reference>
<dbReference type="OrthoDB" id="21421at2"/>
<gene>
    <name evidence="2" type="ORF">SAMN06297358_3261</name>
</gene>
<sequence length="126" mass="14799">MSTILCACCSNESYTECCQPYHLGALVAQTPEQLMRSRYAAYALHLIDYLWDTTHPSKRHLYSKADMGKWAKDNHWIGLEVVHAKKDVVEFKAFYHQGLKRYVHHERSVFKKDAGKWYYFSGAHFH</sequence>
<dbReference type="AlphaFoldDB" id="A0A286AAJ8"/>
<dbReference type="Pfam" id="PF17775">
    <property type="entry name" value="YchJ_M-like"/>
    <property type="match status" value="1"/>
</dbReference>
<proteinExistence type="predicted"/>
<dbReference type="NCBIfam" id="NF002486">
    <property type="entry name" value="PRK01752.1"/>
    <property type="match status" value="1"/>
</dbReference>
<dbReference type="RefSeq" id="WP_097133058.1">
    <property type="nucleotide sequence ID" value="NZ_OCMT01000003.1"/>
</dbReference>
<keyword evidence="3" id="KW-1185">Reference proteome</keyword>
<dbReference type="Gene3D" id="3.10.450.50">
    <property type="match status" value="1"/>
</dbReference>
<dbReference type="Proteomes" id="UP000219281">
    <property type="component" value="Unassembled WGS sequence"/>
</dbReference>
<dbReference type="InterPro" id="IPR032710">
    <property type="entry name" value="NTF2-like_dom_sf"/>
</dbReference>
<evidence type="ECO:0000313" key="3">
    <source>
        <dbReference type="Proteomes" id="UP000219281"/>
    </source>
</evidence>
<dbReference type="EMBL" id="OCMT01000003">
    <property type="protein sequence ID" value="SOD18935.1"/>
    <property type="molecule type" value="Genomic_DNA"/>
</dbReference>
<protein>
    <submittedName>
        <fullName evidence="2">SEC-C motif-containing protein</fullName>
    </submittedName>
</protein>
<accession>A0A286AAJ8</accession>